<name>A0A4R4ZY66_9ACTN</name>
<keyword evidence="2" id="KW-0812">Transmembrane</keyword>
<evidence type="ECO:0000313" key="4">
    <source>
        <dbReference type="EMBL" id="TDD63580.1"/>
    </source>
</evidence>
<feature type="region of interest" description="Disordered" evidence="1">
    <location>
        <begin position="26"/>
        <end position="48"/>
    </location>
</feature>
<dbReference type="RefSeq" id="WP_131903258.1">
    <property type="nucleotide sequence ID" value="NZ_SMKU01000487.1"/>
</dbReference>
<feature type="chain" id="PRO_5021030274" description="DUF11 domain-containing protein" evidence="3">
    <location>
        <begin position="30"/>
        <end position="344"/>
    </location>
</feature>
<sequence length="344" mass="34070">MVSRSAVKPICVGLGTAAVLAAASSSSTAGTTPTPSPPTNTSNPTDPVVTPALSVVVTAGGPTTAGRSIPFTTTVTTNAGVATDVHVTAVKVTASNKAVKPTVTEGCPPPARADACTLGKVTDKGKVLTSYVTVPKSLKKPITVTLKVTVKGTLEKKAQSDSDGASATFRPIVKPPPPKKPKPSKTPSPSPSKTAGGGGSGGNSGNNGTGGSGNTGTSGGGSSTGSGGTGSSGGVLPSPNSSFNNQNPQVALPPIAAPSPSVAPSPNAAAPESRLRGNQAPVAQDLTFERMASTQIAWLAALLVAFSLLLTQLRLGRRNSAAADAAARRARGTHRRSKRGMFAK</sequence>
<keyword evidence="2" id="KW-1133">Transmembrane helix</keyword>
<proteinExistence type="predicted"/>
<feature type="transmembrane region" description="Helical" evidence="2">
    <location>
        <begin position="296"/>
        <end position="313"/>
    </location>
</feature>
<protein>
    <recommendedName>
        <fullName evidence="6">DUF11 domain-containing protein</fullName>
    </recommendedName>
</protein>
<evidence type="ECO:0008006" key="6">
    <source>
        <dbReference type="Google" id="ProtNLM"/>
    </source>
</evidence>
<feature type="signal peptide" evidence="3">
    <location>
        <begin position="1"/>
        <end position="29"/>
    </location>
</feature>
<keyword evidence="3" id="KW-0732">Signal</keyword>
<evidence type="ECO:0000313" key="5">
    <source>
        <dbReference type="Proteomes" id="UP000294513"/>
    </source>
</evidence>
<evidence type="ECO:0000256" key="3">
    <source>
        <dbReference type="SAM" id="SignalP"/>
    </source>
</evidence>
<comment type="caution">
    <text evidence="4">The sequence shown here is derived from an EMBL/GenBank/DDBJ whole genome shotgun (WGS) entry which is preliminary data.</text>
</comment>
<feature type="compositionally biased region" description="Low complexity" evidence="1">
    <location>
        <begin position="237"/>
        <end position="254"/>
    </location>
</feature>
<reference evidence="4 5" key="1">
    <citation type="submission" date="2019-03" db="EMBL/GenBank/DDBJ databases">
        <title>Draft genome sequences of novel Actinobacteria.</title>
        <authorList>
            <person name="Sahin N."/>
            <person name="Ay H."/>
            <person name="Saygin H."/>
        </authorList>
    </citation>
    <scope>NUCLEOTIDE SEQUENCE [LARGE SCALE GENOMIC DNA]</scope>
    <source>
        <strain evidence="4 5">H3C3</strain>
    </source>
</reference>
<evidence type="ECO:0000256" key="2">
    <source>
        <dbReference type="SAM" id="Phobius"/>
    </source>
</evidence>
<dbReference type="OrthoDB" id="3468585at2"/>
<feature type="region of interest" description="Disordered" evidence="1">
    <location>
        <begin position="155"/>
        <end position="277"/>
    </location>
</feature>
<dbReference type="EMBL" id="SMKU01000487">
    <property type="protein sequence ID" value="TDD63580.1"/>
    <property type="molecule type" value="Genomic_DNA"/>
</dbReference>
<evidence type="ECO:0000256" key="1">
    <source>
        <dbReference type="SAM" id="MobiDB-lite"/>
    </source>
</evidence>
<accession>A0A4R4ZY66</accession>
<keyword evidence="5" id="KW-1185">Reference proteome</keyword>
<organism evidence="4 5">
    <name type="scientific">Actinomadura rubrisoli</name>
    <dbReference type="NCBI Taxonomy" id="2530368"/>
    <lineage>
        <taxon>Bacteria</taxon>
        <taxon>Bacillati</taxon>
        <taxon>Actinomycetota</taxon>
        <taxon>Actinomycetes</taxon>
        <taxon>Streptosporangiales</taxon>
        <taxon>Thermomonosporaceae</taxon>
        <taxon>Actinomadura</taxon>
    </lineage>
</organism>
<keyword evidence="2" id="KW-0472">Membrane</keyword>
<dbReference type="AlphaFoldDB" id="A0A4R4ZY66"/>
<gene>
    <name evidence="4" type="ORF">E1298_43625</name>
</gene>
<dbReference type="Proteomes" id="UP000294513">
    <property type="component" value="Unassembled WGS sequence"/>
</dbReference>
<feature type="compositionally biased region" description="Gly residues" evidence="1">
    <location>
        <begin position="195"/>
        <end position="233"/>
    </location>
</feature>